<evidence type="ECO:0000313" key="2">
    <source>
        <dbReference type="WBParaSite" id="PDA_v2.g27631.t1"/>
    </source>
</evidence>
<dbReference type="WBParaSite" id="PDA_v2.g27631.t1">
    <property type="protein sequence ID" value="PDA_v2.g27631.t1"/>
    <property type="gene ID" value="PDA_v2.g27631"/>
</dbReference>
<reference evidence="2" key="1">
    <citation type="submission" date="2022-11" db="UniProtKB">
        <authorList>
            <consortium name="WormBaseParasite"/>
        </authorList>
    </citation>
    <scope>IDENTIFICATION</scope>
</reference>
<dbReference type="Proteomes" id="UP000887578">
    <property type="component" value="Unplaced"/>
</dbReference>
<proteinExistence type="predicted"/>
<dbReference type="AlphaFoldDB" id="A0A914Q7X9"/>
<evidence type="ECO:0000313" key="1">
    <source>
        <dbReference type="Proteomes" id="UP000887578"/>
    </source>
</evidence>
<protein>
    <submittedName>
        <fullName evidence="2">Uncharacterized protein</fullName>
    </submittedName>
</protein>
<accession>A0A914Q7X9</accession>
<name>A0A914Q7X9_9BILA</name>
<sequence length="72" mass="7698">MIISTVCLDFVPNVIGQIFQSVTQMNLLDFIGPYTLVCGTLNVTICSGIYYRALKTSISPNTVTPAAVVTVA</sequence>
<keyword evidence="1" id="KW-1185">Reference proteome</keyword>
<organism evidence="1 2">
    <name type="scientific">Panagrolaimus davidi</name>
    <dbReference type="NCBI Taxonomy" id="227884"/>
    <lineage>
        <taxon>Eukaryota</taxon>
        <taxon>Metazoa</taxon>
        <taxon>Ecdysozoa</taxon>
        <taxon>Nematoda</taxon>
        <taxon>Chromadorea</taxon>
        <taxon>Rhabditida</taxon>
        <taxon>Tylenchina</taxon>
        <taxon>Panagrolaimomorpha</taxon>
        <taxon>Panagrolaimoidea</taxon>
        <taxon>Panagrolaimidae</taxon>
        <taxon>Panagrolaimus</taxon>
    </lineage>
</organism>